<sequence length="58" mass="6742">MIMCMQLNKIHMEIREMKGTLKVRKQFILDPAKIEAVKKSPNAHHDRFCLIIAVHPST</sequence>
<dbReference type="EMBL" id="BAFN01000001">
    <property type="protein sequence ID" value="GAN34039.1"/>
    <property type="molecule type" value="Genomic_DNA"/>
</dbReference>
<keyword evidence="2" id="KW-1185">Reference proteome</keyword>
<accession>A0ABQ0JZ44</accession>
<evidence type="ECO:0000313" key="2">
    <source>
        <dbReference type="Proteomes" id="UP000032309"/>
    </source>
</evidence>
<dbReference type="Proteomes" id="UP000032309">
    <property type="component" value="Unassembled WGS sequence"/>
</dbReference>
<gene>
    <name evidence="1" type="ORF">BROSI_A2574</name>
</gene>
<organism evidence="1 2">
    <name type="scientific">Candidatus Brocadia sinica JPN1</name>
    <dbReference type="NCBI Taxonomy" id="1197129"/>
    <lineage>
        <taxon>Bacteria</taxon>
        <taxon>Pseudomonadati</taxon>
        <taxon>Planctomycetota</taxon>
        <taxon>Candidatus Brocadiia</taxon>
        <taxon>Candidatus Brocadiales</taxon>
        <taxon>Candidatus Brocadiaceae</taxon>
        <taxon>Candidatus Brocadia</taxon>
    </lineage>
</organism>
<proteinExistence type="predicted"/>
<comment type="caution">
    <text evidence="1">The sequence shown here is derived from an EMBL/GenBank/DDBJ whole genome shotgun (WGS) entry which is preliminary data.</text>
</comment>
<name>A0ABQ0JZ44_9BACT</name>
<evidence type="ECO:0000313" key="1">
    <source>
        <dbReference type="EMBL" id="GAN34039.1"/>
    </source>
</evidence>
<protein>
    <submittedName>
        <fullName evidence="1">MoxR-like ATPases</fullName>
    </submittedName>
</protein>
<reference evidence="2" key="1">
    <citation type="journal article" date="2015" name="Genome Announc.">
        <title>Draft Genome Sequence of an Anaerobic Ammonium-Oxidizing Bacterium, "Candidatus Brocadia sinica".</title>
        <authorList>
            <person name="Oshiki M."/>
            <person name="Shinyako-Hata K."/>
            <person name="Satoh H."/>
            <person name="Okabe S."/>
        </authorList>
    </citation>
    <scope>NUCLEOTIDE SEQUENCE [LARGE SCALE GENOMIC DNA]</scope>
    <source>
        <strain evidence="2">JPN1</strain>
    </source>
</reference>